<protein>
    <submittedName>
        <fullName evidence="9">Krueppel-like factor 15</fullName>
    </submittedName>
</protein>
<dbReference type="PROSITE" id="PS50157">
    <property type="entry name" value="ZINC_FINGER_C2H2_2"/>
    <property type="match status" value="3"/>
</dbReference>
<feature type="domain" description="C2H2-type" evidence="8">
    <location>
        <begin position="265"/>
        <end position="294"/>
    </location>
</feature>
<comment type="subcellular location">
    <subcellularLocation>
        <location evidence="1">Nucleus</location>
    </subcellularLocation>
</comment>
<dbReference type="STRING" id="66420.A0A194Q8G3"/>
<dbReference type="Pfam" id="PF00096">
    <property type="entry name" value="zf-C2H2"/>
    <property type="match status" value="2"/>
</dbReference>
<evidence type="ECO:0000256" key="5">
    <source>
        <dbReference type="ARBA" id="ARBA00022833"/>
    </source>
</evidence>
<evidence type="ECO:0000256" key="4">
    <source>
        <dbReference type="ARBA" id="ARBA00022771"/>
    </source>
</evidence>
<dbReference type="SUPFAM" id="SSF57667">
    <property type="entry name" value="beta-beta-alpha zinc fingers"/>
    <property type="match status" value="2"/>
</dbReference>
<dbReference type="Gene3D" id="3.30.160.60">
    <property type="entry name" value="Classic Zinc Finger"/>
    <property type="match status" value="3"/>
</dbReference>
<reference evidence="9 10" key="1">
    <citation type="journal article" date="2015" name="Nat. Commun.">
        <title>Outbred genome sequencing and CRISPR/Cas9 gene editing in butterflies.</title>
        <authorList>
            <person name="Li X."/>
            <person name="Fan D."/>
            <person name="Zhang W."/>
            <person name="Liu G."/>
            <person name="Zhang L."/>
            <person name="Zhao L."/>
            <person name="Fang X."/>
            <person name="Chen L."/>
            <person name="Dong Y."/>
            <person name="Chen Y."/>
            <person name="Ding Y."/>
            <person name="Zhao R."/>
            <person name="Feng M."/>
            <person name="Zhu Y."/>
            <person name="Feng Y."/>
            <person name="Jiang X."/>
            <person name="Zhu D."/>
            <person name="Xiang H."/>
            <person name="Feng X."/>
            <person name="Li S."/>
            <person name="Wang J."/>
            <person name="Zhang G."/>
            <person name="Kronforst M.R."/>
            <person name="Wang W."/>
        </authorList>
    </citation>
    <scope>NUCLEOTIDE SEQUENCE [LARGE SCALE GENOMIC DNA]</scope>
    <source>
        <strain evidence="9">Ya'a_city_454_Px</strain>
        <tissue evidence="9">Whole body</tissue>
    </source>
</reference>
<dbReference type="FunFam" id="3.30.160.60:FF:000337">
    <property type="entry name" value="Zinc finger and BTB domain containing 41"/>
    <property type="match status" value="1"/>
</dbReference>
<proteinExistence type="predicted"/>
<evidence type="ECO:0000259" key="8">
    <source>
        <dbReference type="PROSITE" id="PS50157"/>
    </source>
</evidence>
<feature type="domain" description="C2H2-type" evidence="8">
    <location>
        <begin position="325"/>
        <end position="352"/>
    </location>
</feature>
<dbReference type="Proteomes" id="UP000053268">
    <property type="component" value="Unassembled WGS sequence"/>
</dbReference>
<dbReference type="GO" id="GO:0008270">
    <property type="term" value="F:zinc ion binding"/>
    <property type="evidence" value="ECO:0007669"/>
    <property type="project" value="UniProtKB-KW"/>
</dbReference>
<keyword evidence="3" id="KW-0677">Repeat</keyword>
<keyword evidence="10" id="KW-1185">Reference proteome</keyword>
<dbReference type="EMBL" id="KQ459564">
    <property type="protein sequence ID" value="KPI99695.1"/>
    <property type="molecule type" value="Genomic_DNA"/>
</dbReference>
<sequence length="373" mass="41670">MSVIARPSRCPALAAADAGLAALCSAAATQAHALQSYMFVLPFYYRSLPNKINKTDDSCECYFFTNTNPFLKHVGIARENKKLFLFYRSKMYREDLIFEDAALDDQPLFEYSPAESLINFELPTSVTAEVDDWQISDLEFNCDAFLGSVCERTRDGSEDDSPVLFDFADFDKNVNFDDYLLDALSCDHSEDRLQLGSDSTDSCDDPGQGALSVLGIDLELICAESSHTAAEPMSETNAKECYPAEIVPKSRSWGEPTFCPELGAFRCPVGECGKLYAKASHVRAHLRRDSGEKPYKCTWGGCSWRFARSDELARHRRSHSGDKPYRCSECSKRFARSDHLAKHGRVHARRAAASASAALAKRSSPAYRTRRYL</sequence>
<dbReference type="PANTHER" id="PTHR23235">
    <property type="entry name" value="KRUEPPEL-LIKE TRANSCRIPTION FACTOR"/>
    <property type="match status" value="1"/>
</dbReference>
<keyword evidence="4 7" id="KW-0863">Zinc-finger</keyword>
<dbReference type="GO" id="GO:0005634">
    <property type="term" value="C:nucleus"/>
    <property type="evidence" value="ECO:0007669"/>
    <property type="project" value="UniProtKB-SubCell"/>
</dbReference>
<dbReference type="FunFam" id="3.30.160.60:FF:000018">
    <property type="entry name" value="Krueppel-like factor 15"/>
    <property type="match status" value="1"/>
</dbReference>
<organism evidence="9 10">
    <name type="scientific">Papilio xuthus</name>
    <name type="common">Asian swallowtail butterfly</name>
    <dbReference type="NCBI Taxonomy" id="66420"/>
    <lineage>
        <taxon>Eukaryota</taxon>
        <taxon>Metazoa</taxon>
        <taxon>Ecdysozoa</taxon>
        <taxon>Arthropoda</taxon>
        <taxon>Hexapoda</taxon>
        <taxon>Insecta</taxon>
        <taxon>Pterygota</taxon>
        <taxon>Neoptera</taxon>
        <taxon>Endopterygota</taxon>
        <taxon>Lepidoptera</taxon>
        <taxon>Glossata</taxon>
        <taxon>Ditrysia</taxon>
        <taxon>Papilionoidea</taxon>
        <taxon>Papilionidae</taxon>
        <taxon>Papilioninae</taxon>
        <taxon>Papilio</taxon>
    </lineage>
</organism>
<dbReference type="PANTHER" id="PTHR23235:SF120">
    <property type="entry name" value="KRUPPEL-LIKE FACTOR 15"/>
    <property type="match status" value="1"/>
</dbReference>
<dbReference type="InterPro" id="IPR036236">
    <property type="entry name" value="Znf_C2H2_sf"/>
</dbReference>
<gene>
    <name evidence="9" type="ORF">RR46_02609</name>
</gene>
<evidence type="ECO:0000313" key="10">
    <source>
        <dbReference type="Proteomes" id="UP000053268"/>
    </source>
</evidence>
<name>A0A194Q8G3_PAPXU</name>
<keyword evidence="2" id="KW-0479">Metal-binding</keyword>
<dbReference type="GO" id="GO:0000978">
    <property type="term" value="F:RNA polymerase II cis-regulatory region sequence-specific DNA binding"/>
    <property type="evidence" value="ECO:0007669"/>
    <property type="project" value="TreeGrafter"/>
</dbReference>
<evidence type="ECO:0000256" key="1">
    <source>
        <dbReference type="ARBA" id="ARBA00004123"/>
    </source>
</evidence>
<keyword evidence="6" id="KW-0539">Nucleus</keyword>
<dbReference type="PROSITE" id="PS00028">
    <property type="entry name" value="ZINC_FINGER_C2H2_1"/>
    <property type="match status" value="2"/>
</dbReference>
<dbReference type="InterPro" id="IPR013087">
    <property type="entry name" value="Znf_C2H2_type"/>
</dbReference>
<evidence type="ECO:0000256" key="6">
    <source>
        <dbReference type="ARBA" id="ARBA00023242"/>
    </source>
</evidence>
<dbReference type="AlphaFoldDB" id="A0A194Q8G3"/>
<feature type="domain" description="C2H2-type" evidence="8">
    <location>
        <begin position="295"/>
        <end position="324"/>
    </location>
</feature>
<evidence type="ECO:0000256" key="2">
    <source>
        <dbReference type="ARBA" id="ARBA00022723"/>
    </source>
</evidence>
<keyword evidence="5" id="KW-0862">Zinc</keyword>
<evidence type="ECO:0000256" key="7">
    <source>
        <dbReference type="PROSITE-ProRule" id="PRU00042"/>
    </source>
</evidence>
<accession>A0A194Q8G3</accession>
<dbReference type="SMART" id="SM00355">
    <property type="entry name" value="ZnF_C2H2"/>
    <property type="match status" value="3"/>
</dbReference>
<evidence type="ECO:0000313" key="9">
    <source>
        <dbReference type="EMBL" id="KPI99695.1"/>
    </source>
</evidence>
<evidence type="ECO:0000256" key="3">
    <source>
        <dbReference type="ARBA" id="ARBA00022737"/>
    </source>
</evidence>
<dbReference type="GO" id="GO:0000981">
    <property type="term" value="F:DNA-binding transcription factor activity, RNA polymerase II-specific"/>
    <property type="evidence" value="ECO:0007669"/>
    <property type="project" value="TreeGrafter"/>
</dbReference>